<accession>I0WF64</accession>
<dbReference type="EMBL" id="AJJU01000008">
    <property type="protein sequence ID" value="EID75030.1"/>
    <property type="molecule type" value="Genomic_DNA"/>
</dbReference>
<comment type="caution">
    <text evidence="2">The sequence shown here is derived from an EMBL/GenBank/DDBJ whole genome shotgun (WGS) entry which is preliminary data.</text>
</comment>
<dbReference type="Proteomes" id="UP000005938">
    <property type="component" value="Unassembled WGS sequence"/>
</dbReference>
<dbReference type="Gene3D" id="1.50.10.140">
    <property type="match status" value="1"/>
</dbReference>
<dbReference type="AlphaFoldDB" id="I0WF64"/>
<dbReference type="PATRIC" id="fig|946077.3.peg.1513"/>
<gene>
    <name evidence="2" type="ORF">W5A_07487</name>
</gene>
<protein>
    <recommendedName>
        <fullName evidence="1">Glycoamylase-like domain-containing protein</fullName>
    </recommendedName>
</protein>
<reference evidence="2 3" key="1">
    <citation type="journal article" date="2012" name="J. Bacteriol.">
        <title>Genome Sequence of the Halotolerant Bacterium Imtechella halotolerans K1T.</title>
        <authorList>
            <person name="Kumar S."/>
            <person name="Vikram S."/>
            <person name="Subramanian S."/>
            <person name="Raghava G.P."/>
            <person name="Pinnaka A.K."/>
        </authorList>
    </citation>
    <scope>NUCLEOTIDE SEQUENCE [LARGE SCALE GENOMIC DNA]</scope>
    <source>
        <strain evidence="2 3">K1</strain>
    </source>
</reference>
<dbReference type="PIRSF" id="PIRSF028431">
    <property type="entry name" value="UCP028431"/>
    <property type="match status" value="1"/>
</dbReference>
<dbReference type="InterPro" id="IPR019282">
    <property type="entry name" value="Glycoamylase-like_cons_dom"/>
</dbReference>
<name>I0WF64_9FLAO</name>
<dbReference type="Pfam" id="PF10091">
    <property type="entry name" value="Glycoamylase"/>
    <property type="match status" value="1"/>
</dbReference>
<dbReference type="OrthoDB" id="5937621at2"/>
<evidence type="ECO:0000259" key="1">
    <source>
        <dbReference type="Pfam" id="PF10091"/>
    </source>
</evidence>
<dbReference type="InterPro" id="IPR016883">
    <property type="entry name" value="UCP028431"/>
</dbReference>
<evidence type="ECO:0000313" key="3">
    <source>
        <dbReference type="Proteomes" id="UP000005938"/>
    </source>
</evidence>
<dbReference type="PROSITE" id="PS51257">
    <property type="entry name" value="PROKAR_LIPOPROTEIN"/>
    <property type="match status" value="1"/>
</dbReference>
<evidence type="ECO:0000313" key="2">
    <source>
        <dbReference type="EMBL" id="EID75030.1"/>
    </source>
</evidence>
<feature type="domain" description="Glycoamylase-like" evidence="1">
    <location>
        <begin position="222"/>
        <end position="444"/>
    </location>
</feature>
<organism evidence="2 3">
    <name type="scientific">Imtechella halotolerans K1</name>
    <dbReference type="NCBI Taxonomy" id="946077"/>
    <lineage>
        <taxon>Bacteria</taxon>
        <taxon>Pseudomonadati</taxon>
        <taxon>Bacteroidota</taxon>
        <taxon>Flavobacteriia</taxon>
        <taxon>Flavobacteriales</taxon>
        <taxon>Flavobacteriaceae</taxon>
        <taxon>Imtechella</taxon>
    </lineage>
</organism>
<sequence length="458" mass="51331">MKKILYIICGASLILFGCSKSEIKPPTVPDGEKPVPPPLVKQISDEALLDYVQAQTFKYFWDLAETNSKAARERYVSGSPGQSSNVVATGGSGFGLMAILVGIERGFVTRAEAVSRLQTILEFFENADRFHGAWPHWLDGNTGNVLPFSTRDNGADLVETSFLVQGLICIQEYFKNGTLEEKLISQKAEVLWKGVEWDWFTNEQNKLLWHWSPTYNFDINLGITGYNECLITYVLAAASPDHSITANVYKEGWARNGSMVATNSKYGYPLLVKHAGNQEYGGPLFWSHYSYLGLDPRNLADQYADYWEVNVNHTKINYSYCVENPSDRPYYGSYCWGLTASYTMGANGGLSYAAHSPSQDYGVISPTAAVSAINYTPEESLNAMHFFYNQRNILVGEAGFYDAFKPSLSNFWVAKAYLAIDQGPQIIMIENYRSGLLWNLFMQNEDVQNGLNKLGFTY</sequence>
<dbReference type="STRING" id="946077.W5A_07487"/>
<proteinExistence type="predicted"/>
<dbReference type="RefSeq" id="WP_008239055.1">
    <property type="nucleotide sequence ID" value="NZ_AJJU01000008.1"/>
</dbReference>
<keyword evidence="3" id="KW-1185">Reference proteome</keyword>
<dbReference type="eggNOG" id="COG5368">
    <property type="taxonomic scope" value="Bacteria"/>
</dbReference>